<feature type="region of interest" description="Disordered" evidence="1">
    <location>
        <begin position="303"/>
        <end position="370"/>
    </location>
</feature>
<protein>
    <recommendedName>
        <fullName evidence="3">Protein PHLOEM PROTEIN 2-LIKE A10</fullName>
    </recommendedName>
</protein>
<organism evidence="2">
    <name type="scientific">Prasinoderma coloniale</name>
    <dbReference type="NCBI Taxonomy" id="156133"/>
    <lineage>
        <taxon>Eukaryota</taxon>
        <taxon>Viridiplantae</taxon>
        <taxon>Prasinodermophyta</taxon>
        <taxon>Prasinodermophyceae</taxon>
        <taxon>Prasinodermales</taxon>
        <taxon>Prasinodermaceae</taxon>
        <taxon>Prasinoderma</taxon>
    </lineage>
</organism>
<name>A0A7R9TNG8_9VIRI</name>
<proteinExistence type="predicted"/>
<feature type="compositionally biased region" description="Low complexity" evidence="1">
    <location>
        <begin position="315"/>
        <end position="327"/>
    </location>
</feature>
<evidence type="ECO:0000313" key="2">
    <source>
        <dbReference type="EMBL" id="CAD8240658.1"/>
    </source>
</evidence>
<reference evidence="2" key="1">
    <citation type="submission" date="2021-01" db="EMBL/GenBank/DDBJ databases">
        <authorList>
            <person name="Corre E."/>
            <person name="Pelletier E."/>
            <person name="Niang G."/>
            <person name="Scheremetjew M."/>
            <person name="Finn R."/>
            <person name="Kale V."/>
            <person name="Holt S."/>
            <person name="Cochrane G."/>
            <person name="Meng A."/>
            <person name="Brown T."/>
            <person name="Cohen L."/>
        </authorList>
    </citation>
    <scope>NUCLEOTIDE SEQUENCE</scope>
    <source>
        <strain evidence="2">CCMP1413</strain>
    </source>
</reference>
<gene>
    <name evidence="2" type="ORF">PCOL08062_LOCUS6726</name>
</gene>
<evidence type="ECO:0000256" key="1">
    <source>
        <dbReference type="SAM" id="MobiDB-lite"/>
    </source>
</evidence>
<feature type="compositionally biased region" description="Basic and acidic residues" evidence="1">
    <location>
        <begin position="303"/>
        <end position="314"/>
    </location>
</feature>
<sequence>MPRQRRDGGAGMPRPTPGSVAAMRRRRALYATVAAAGVYAAYKAYTRREANETYVRLRAAVRRAAEAVNGLSTGAAALGKLAKDVAVFLESGDDEVPQSVLQACKLLQSDAVAGAAQAIAGAAARGTAAAMSPAGSHDGAEQRTGGGLHSLVDLVLTKVFSERGEKFAAAVCGRVARDAAEVLAQRAKEGKKGDEGPTLKALYDGLVAWSERPASQHLVATCAATFARSATEVYMAKSSRQGEYAHMLDAVAENPHRREVVVDMVETACRVAVNAFREATRPHTPAAVRYKYAARAREAEAEAEARAKDTEAERAGAAVDAASSVEGGTDGGRRTGDAEEGSGPPTPDHFDIVTPGARKQRQPQWANDAGGELAAGGGLAAAAAALLGRTSGDGGDSFVVTELSKVLPLLAKPEHRRLVKDVTSAATGEVYRSMVHGSRLSRTERRVASDPVGSVAYQASRLASRAMVCVTTGLTVLLYAVTGPA</sequence>
<dbReference type="AlphaFoldDB" id="A0A7R9TNG8"/>
<accession>A0A7R9TNG8</accession>
<dbReference type="EMBL" id="HBDZ01008808">
    <property type="protein sequence ID" value="CAD8240658.1"/>
    <property type="molecule type" value="Transcribed_RNA"/>
</dbReference>
<evidence type="ECO:0008006" key="3">
    <source>
        <dbReference type="Google" id="ProtNLM"/>
    </source>
</evidence>